<sequence>MVFRMTHKMLLMTYSAVLVPAFAQATTLEKLPSFEVPAFDYRRLSEGDTPDRVLRTLEQGGILALKNIPNYASLRERYLESAVRCALASDERGTDIHTFLSTKTFADGTRRLTLRANAGLELENSGTTENARALESNCPGYRQLHLELSRALEHAVNTFGAVLDQTSFKVSDGESPISSRKLISESVRLDHFHAYKSPSDPDTNRKLSSAERELSLSLHEDHGLFIAMVAPTFFTAAKDGQVRARHLASDASGLVIRSADGEKIVRPILKDDEVVIMMGTGASRWLQTSHHLPAVMHGMKMPTELVTSNGEERNLRAWFGKMTLLPSYQRLLESRKSFAEFSNMTARHLLEKNAGDLKTIGCASGRHLVESEGSCTYKFCTIKPEWEWNPPTVGCAQACNYNTPFFDEKCARKCDCVGTTTQADDCWMLCVARLPTSECALADQACSGLKMICTASSTTPEPTTETPTSLPTPAPTTAAPTPLPTTTEAPLTPGLTPAPSTATPTPSPEPTTTAPSPSATPAPTVVTPGTPAVTTTLAPTPTAPSTVTPIAPAPTTQVPEPTIPRPQC</sequence>
<dbReference type="PANTHER" id="PTHR40855:SF1">
    <property type="entry name" value="CLAVAMINATE SYNTHASE-LIKE PROTEIN"/>
    <property type="match status" value="1"/>
</dbReference>
<keyword evidence="2" id="KW-0732">Signal</keyword>
<dbReference type="InParanoid" id="K3WXT3"/>
<dbReference type="AlphaFoldDB" id="K3WXT3"/>
<dbReference type="VEuPathDB" id="FungiDB:PYU1_G009763"/>
<proteinExistence type="predicted"/>
<dbReference type="OMA" id="ANCPGHR"/>
<feature type="region of interest" description="Disordered" evidence="1">
    <location>
        <begin position="457"/>
        <end position="568"/>
    </location>
</feature>
<reference evidence="4" key="1">
    <citation type="journal article" date="2010" name="Genome Biol.">
        <title>Genome sequence of the necrotrophic plant pathogen Pythium ultimum reveals original pathogenicity mechanisms and effector repertoire.</title>
        <authorList>
            <person name="Levesque C.A."/>
            <person name="Brouwer H."/>
            <person name="Cano L."/>
            <person name="Hamilton J.P."/>
            <person name="Holt C."/>
            <person name="Huitema E."/>
            <person name="Raffaele S."/>
            <person name="Robideau G.P."/>
            <person name="Thines M."/>
            <person name="Win J."/>
            <person name="Zerillo M.M."/>
            <person name="Beakes G.W."/>
            <person name="Boore J.L."/>
            <person name="Busam D."/>
            <person name="Dumas B."/>
            <person name="Ferriera S."/>
            <person name="Fuerstenberg S.I."/>
            <person name="Gachon C.M."/>
            <person name="Gaulin E."/>
            <person name="Govers F."/>
            <person name="Grenville-Briggs L."/>
            <person name="Horner N."/>
            <person name="Hostetler J."/>
            <person name="Jiang R.H."/>
            <person name="Johnson J."/>
            <person name="Krajaejun T."/>
            <person name="Lin H."/>
            <person name="Meijer H.J."/>
            <person name="Moore B."/>
            <person name="Morris P."/>
            <person name="Phuntmart V."/>
            <person name="Puiu D."/>
            <person name="Shetty J."/>
            <person name="Stajich J.E."/>
            <person name="Tripathy S."/>
            <person name="Wawra S."/>
            <person name="van West P."/>
            <person name="Whitty B.R."/>
            <person name="Coutinho P.M."/>
            <person name="Henrissat B."/>
            <person name="Martin F."/>
            <person name="Thomas P.D."/>
            <person name="Tyler B.M."/>
            <person name="De Vries R.P."/>
            <person name="Kamoun S."/>
            <person name="Yandell M."/>
            <person name="Tisserat N."/>
            <person name="Buell C.R."/>
        </authorList>
    </citation>
    <scope>NUCLEOTIDE SEQUENCE</scope>
    <source>
        <strain evidence="4">DAOM:BR144</strain>
    </source>
</reference>
<protein>
    <recommendedName>
        <fullName evidence="5">Isopenicillin N synthase-like Fe(2+) 2OG dioxygenase domain-containing protein</fullName>
    </recommendedName>
</protein>
<dbReference type="STRING" id="431595.K3WXT3"/>
<reference evidence="3" key="3">
    <citation type="submission" date="2015-02" db="UniProtKB">
        <authorList>
            <consortium name="EnsemblProtists"/>
        </authorList>
    </citation>
    <scope>IDENTIFICATION</scope>
    <source>
        <strain evidence="3">DAOM BR144</strain>
    </source>
</reference>
<organism evidence="3 4">
    <name type="scientific">Globisporangium ultimum (strain ATCC 200006 / CBS 805.95 / DAOM BR144)</name>
    <name type="common">Pythium ultimum</name>
    <dbReference type="NCBI Taxonomy" id="431595"/>
    <lineage>
        <taxon>Eukaryota</taxon>
        <taxon>Sar</taxon>
        <taxon>Stramenopiles</taxon>
        <taxon>Oomycota</taxon>
        <taxon>Peronosporomycetes</taxon>
        <taxon>Pythiales</taxon>
        <taxon>Pythiaceae</taxon>
        <taxon>Globisporangium</taxon>
    </lineage>
</organism>
<dbReference type="PANTHER" id="PTHR40855">
    <property type="entry name" value="DIOX_N DOMAIN-CONTAINING PROTEIN"/>
    <property type="match status" value="1"/>
</dbReference>
<dbReference type="HOGENOM" id="CLU_025768_1_0_1"/>
<evidence type="ECO:0000313" key="4">
    <source>
        <dbReference type="Proteomes" id="UP000019132"/>
    </source>
</evidence>
<feature type="chain" id="PRO_5003872576" description="Isopenicillin N synthase-like Fe(2+) 2OG dioxygenase domain-containing protein" evidence="2">
    <location>
        <begin position="26"/>
        <end position="568"/>
    </location>
</feature>
<dbReference type="eggNOG" id="ENOG502SJF2">
    <property type="taxonomic scope" value="Eukaryota"/>
</dbReference>
<evidence type="ECO:0000313" key="3">
    <source>
        <dbReference type="EnsemblProtists" id="PYU1_T009781"/>
    </source>
</evidence>
<evidence type="ECO:0000256" key="2">
    <source>
        <dbReference type="SAM" id="SignalP"/>
    </source>
</evidence>
<feature type="signal peptide" evidence="2">
    <location>
        <begin position="1"/>
        <end position="25"/>
    </location>
</feature>
<reference evidence="4" key="2">
    <citation type="submission" date="2010-04" db="EMBL/GenBank/DDBJ databases">
        <authorList>
            <person name="Buell R."/>
            <person name="Hamilton J."/>
            <person name="Hostetler J."/>
        </authorList>
    </citation>
    <scope>NUCLEOTIDE SEQUENCE [LARGE SCALE GENOMIC DNA]</scope>
    <source>
        <strain evidence="4">DAOM:BR144</strain>
    </source>
</reference>
<accession>K3WXT3</accession>
<keyword evidence="4" id="KW-1185">Reference proteome</keyword>
<name>K3WXT3_GLOUD</name>
<evidence type="ECO:0008006" key="5">
    <source>
        <dbReference type="Google" id="ProtNLM"/>
    </source>
</evidence>
<dbReference type="EMBL" id="GL376615">
    <property type="status" value="NOT_ANNOTATED_CDS"/>
    <property type="molecule type" value="Genomic_DNA"/>
</dbReference>
<evidence type="ECO:0000256" key="1">
    <source>
        <dbReference type="SAM" id="MobiDB-lite"/>
    </source>
</evidence>
<dbReference type="Proteomes" id="UP000019132">
    <property type="component" value="Unassembled WGS sequence"/>
</dbReference>
<dbReference type="EnsemblProtists" id="PYU1_T009781">
    <property type="protein sequence ID" value="PYU1_T009781"/>
    <property type="gene ID" value="PYU1_G009763"/>
</dbReference>
<feature type="compositionally biased region" description="Low complexity" evidence="1">
    <location>
        <begin position="457"/>
        <end position="556"/>
    </location>
</feature>